<evidence type="ECO:0000256" key="1">
    <source>
        <dbReference type="SAM" id="MobiDB-lite"/>
    </source>
</evidence>
<evidence type="ECO:0000313" key="2">
    <source>
        <dbReference type="EMBL" id="EFJ13642.1"/>
    </source>
</evidence>
<dbReference type="HOGENOM" id="CLU_617369_0_0_1"/>
<proteinExistence type="predicted"/>
<reference evidence="2 3" key="1">
    <citation type="journal article" date="2011" name="Science">
        <title>The Selaginella genome identifies genetic changes associated with the evolution of vascular plants.</title>
        <authorList>
            <person name="Banks J.A."/>
            <person name="Nishiyama T."/>
            <person name="Hasebe M."/>
            <person name="Bowman J.L."/>
            <person name="Gribskov M."/>
            <person name="dePamphilis C."/>
            <person name="Albert V.A."/>
            <person name="Aono N."/>
            <person name="Aoyama T."/>
            <person name="Ambrose B.A."/>
            <person name="Ashton N.W."/>
            <person name="Axtell M.J."/>
            <person name="Barker E."/>
            <person name="Barker M.S."/>
            <person name="Bennetzen J.L."/>
            <person name="Bonawitz N.D."/>
            <person name="Chapple C."/>
            <person name="Cheng C."/>
            <person name="Correa L.G."/>
            <person name="Dacre M."/>
            <person name="DeBarry J."/>
            <person name="Dreyer I."/>
            <person name="Elias M."/>
            <person name="Engstrom E.M."/>
            <person name="Estelle M."/>
            <person name="Feng L."/>
            <person name="Finet C."/>
            <person name="Floyd S.K."/>
            <person name="Frommer W.B."/>
            <person name="Fujita T."/>
            <person name="Gramzow L."/>
            <person name="Gutensohn M."/>
            <person name="Harholt J."/>
            <person name="Hattori M."/>
            <person name="Heyl A."/>
            <person name="Hirai T."/>
            <person name="Hiwatashi Y."/>
            <person name="Ishikawa M."/>
            <person name="Iwata M."/>
            <person name="Karol K.G."/>
            <person name="Koehler B."/>
            <person name="Kolukisaoglu U."/>
            <person name="Kubo M."/>
            <person name="Kurata T."/>
            <person name="Lalonde S."/>
            <person name="Li K."/>
            <person name="Li Y."/>
            <person name="Litt A."/>
            <person name="Lyons E."/>
            <person name="Manning G."/>
            <person name="Maruyama T."/>
            <person name="Michael T.P."/>
            <person name="Mikami K."/>
            <person name="Miyazaki S."/>
            <person name="Morinaga S."/>
            <person name="Murata T."/>
            <person name="Mueller-Roeber B."/>
            <person name="Nelson D.R."/>
            <person name="Obara M."/>
            <person name="Oguri Y."/>
            <person name="Olmstead R.G."/>
            <person name="Onodera N."/>
            <person name="Petersen B.L."/>
            <person name="Pils B."/>
            <person name="Prigge M."/>
            <person name="Rensing S.A."/>
            <person name="Riano-Pachon D.M."/>
            <person name="Roberts A.W."/>
            <person name="Sato Y."/>
            <person name="Scheller H.V."/>
            <person name="Schulz B."/>
            <person name="Schulz C."/>
            <person name="Shakirov E.V."/>
            <person name="Shibagaki N."/>
            <person name="Shinohara N."/>
            <person name="Shippen D.E."/>
            <person name="Soerensen I."/>
            <person name="Sotooka R."/>
            <person name="Sugimoto N."/>
            <person name="Sugita M."/>
            <person name="Sumikawa N."/>
            <person name="Tanurdzic M."/>
            <person name="Theissen G."/>
            <person name="Ulvskov P."/>
            <person name="Wakazuki S."/>
            <person name="Weng J.K."/>
            <person name="Willats W.W."/>
            <person name="Wipf D."/>
            <person name="Wolf P.G."/>
            <person name="Yang L."/>
            <person name="Zimmer A.D."/>
            <person name="Zhu Q."/>
            <person name="Mitros T."/>
            <person name="Hellsten U."/>
            <person name="Loque D."/>
            <person name="Otillar R."/>
            <person name="Salamov A."/>
            <person name="Schmutz J."/>
            <person name="Shapiro H."/>
            <person name="Lindquist E."/>
            <person name="Lucas S."/>
            <person name="Rokhsar D."/>
            <person name="Grigoriev I.V."/>
        </authorList>
    </citation>
    <scope>NUCLEOTIDE SEQUENCE [LARGE SCALE GENOMIC DNA]</scope>
</reference>
<organism evidence="3">
    <name type="scientific">Selaginella moellendorffii</name>
    <name type="common">Spikemoss</name>
    <dbReference type="NCBI Taxonomy" id="88036"/>
    <lineage>
        <taxon>Eukaryota</taxon>
        <taxon>Viridiplantae</taxon>
        <taxon>Streptophyta</taxon>
        <taxon>Embryophyta</taxon>
        <taxon>Tracheophyta</taxon>
        <taxon>Lycopodiopsida</taxon>
        <taxon>Selaginellales</taxon>
        <taxon>Selaginellaceae</taxon>
        <taxon>Selaginella</taxon>
    </lineage>
</organism>
<dbReference type="AlphaFoldDB" id="D8SPC8"/>
<keyword evidence="3" id="KW-1185">Reference proteome</keyword>
<dbReference type="KEGG" id="smo:SELMODRAFT_424274"/>
<feature type="region of interest" description="Disordered" evidence="1">
    <location>
        <begin position="149"/>
        <end position="187"/>
    </location>
</feature>
<gene>
    <name evidence="2" type="ORF">SELMODRAFT_424274</name>
</gene>
<dbReference type="Proteomes" id="UP000001514">
    <property type="component" value="Unassembled WGS sequence"/>
</dbReference>
<sequence>MTRVWGKTDPFAFPASEFQFGLLRAVEPFLRVHRTTAASQLGPNDKFKGGQMNRDALDTCLQVITPSMVDYERSFKEPRTELNVRPRHLELIRQVEKFTRPTEVALYEDDAAMAEEVGDEDELGQKGFTITLAGGDKDDKLVAEVYRGKEVEEAPGHESPGSSSDDDEGLHMDTEAAPEDVPDKDRTDARVFVFNEGPRNRADELEKPYLSAQRCTLVSEFNDDEDWNAIAQAAAYARVEARRNLSSRHYKPLYLLVFSKTKFTYAILKPEGYILTGGNKVTDAAYADFVNITKPGSTPWPKKTMDSMLEVGTSYLRRNYSDKSNPKYPKRPYVVGDLLVAPQWYTLPSTEVMGGFFSPDAKKFYEGLLRIAVGDRVLKFTPYHVMAALGVRMAMSTKTSAFLGADFSKGLAATQGARAFEIAAFGGFRVKLLRETVEDGDTKRQRVIFPQYFMPPEAKRLVSPLPVFNSITKEASDIMRKSSELMPEPMISGT</sequence>
<accession>D8SPC8</accession>
<dbReference type="EMBL" id="GL377631">
    <property type="protein sequence ID" value="EFJ13642.1"/>
    <property type="molecule type" value="Genomic_DNA"/>
</dbReference>
<protein>
    <submittedName>
        <fullName evidence="2">Uncharacterized protein</fullName>
    </submittedName>
</protein>
<dbReference type="Gramene" id="EFJ13642">
    <property type="protein sequence ID" value="EFJ13642"/>
    <property type="gene ID" value="SELMODRAFT_424274"/>
</dbReference>
<name>D8SPC8_SELML</name>
<evidence type="ECO:0000313" key="3">
    <source>
        <dbReference type="Proteomes" id="UP000001514"/>
    </source>
</evidence>
<dbReference type="InParanoid" id="D8SPC8"/>